<dbReference type="AlphaFoldDB" id="I3EE39"/>
<proteinExistence type="predicted"/>
<keyword evidence="2" id="KW-1185">Reference proteome</keyword>
<dbReference type="VEuPathDB" id="MicrosporidiaDB:NEQG_02367"/>
<name>I3EE39_NEMP3</name>
<dbReference type="OrthoDB" id="10326298at2759"/>
<dbReference type="EMBL" id="GL870882">
    <property type="protein sequence ID" value="EIJ87486.1"/>
    <property type="molecule type" value="Genomic_DNA"/>
</dbReference>
<evidence type="ECO:0000313" key="2">
    <source>
        <dbReference type="Proteomes" id="UP000002872"/>
    </source>
</evidence>
<dbReference type="Proteomes" id="UP000002872">
    <property type="component" value="Unassembled WGS sequence"/>
</dbReference>
<gene>
    <name evidence="1" type="ORF">NEQG_02367</name>
</gene>
<dbReference type="HOGENOM" id="CLU_009683_3_1_1"/>
<accession>I3EE39</accession>
<reference evidence="1" key="1">
    <citation type="submission" date="2011-01" db="EMBL/GenBank/DDBJ databases">
        <title>The Genome Sequence of Nematocida parisii strain ERTm3.</title>
        <authorList>
            <consortium name="The Broad Institute Genome Sequencing Platform"/>
            <consortium name="The Broad Institute Genome Sequencing Center for Infectious Disease"/>
            <person name="Cuomo C."/>
            <person name="Troemel E."/>
            <person name="Young S.K."/>
            <person name="Zeng Q."/>
            <person name="Gargeya S."/>
            <person name="Fitzgerald M."/>
            <person name="Haas B."/>
            <person name="Abouelleil A."/>
            <person name="Alvarado L."/>
            <person name="Arachchi H.M."/>
            <person name="Berlin A."/>
            <person name="Chapman S.B."/>
            <person name="Gearin G."/>
            <person name="Goldberg J."/>
            <person name="Griggs A."/>
            <person name="Gujja S."/>
            <person name="Hansen M."/>
            <person name="Heiman D."/>
            <person name="Howarth C."/>
            <person name="Larimer J."/>
            <person name="Lui A."/>
            <person name="MacDonald P.J.P."/>
            <person name="McCowen C."/>
            <person name="Montmayeur A."/>
            <person name="Murphy C."/>
            <person name="Neiman D."/>
            <person name="Pearson M."/>
            <person name="Priest M."/>
            <person name="Roberts A."/>
            <person name="Saif S."/>
            <person name="Shea T."/>
            <person name="Sisk P."/>
            <person name="Stolte C."/>
            <person name="Sykes S."/>
            <person name="Wortman J."/>
            <person name="Nusbaum C."/>
            <person name="Birren B."/>
        </authorList>
    </citation>
    <scope>NUCLEOTIDE SEQUENCE</scope>
    <source>
        <strain evidence="1">ERTm3</strain>
    </source>
</reference>
<protein>
    <submittedName>
        <fullName evidence="1">Uncharacterized protein</fullName>
    </submittedName>
</protein>
<organism evidence="1 2">
    <name type="scientific">Nematocida parisii (strain ERTm3)</name>
    <name type="common">Nematode killer fungus</name>
    <dbReference type="NCBI Taxonomy" id="935791"/>
    <lineage>
        <taxon>Eukaryota</taxon>
        <taxon>Fungi</taxon>
        <taxon>Fungi incertae sedis</taxon>
        <taxon>Microsporidia</taxon>
        <taxon>Nematocida</taxon>
    </lineage>
</organism>
<dbReference type="InParanoid" id="I3EE39"/>
<evidence type="ECO:0000313" key="1">
    <source>
        <dbReference type="EMBL" id="EIJ87486.1"/>
    </source>
</evidence>
<sequence length="761" mass="88417">MKERYALNSNNRIITKGVLCKNRIIVLLTIYICSVCARLSFEQAQEVQKIKLEDNLVIHPHGGLAPVYQYLIEKSEYLKNLRGYFHGIKSNKIEDGSYGGAIHEYIDDYIKEVALLLINMFPSEDSYLSIESETSDSLAFFLRNYKESSHSLYILASLFLLAEGVNIPIEIKEQTANSGNKTLVLKKKGTENVFHVNLSMSIKESPKEGIVANLVYQHKTEYIVNFFKRLTTAVPSSRLEVPEEFSMPNTYEEFLTGNFLNNPKFLIQSYFFEYIDTVEMYEKFVRAVYELLSVHLSSKTNENPCIETEKSIKKIFDSLFIDAELNEKLKNTQYIKDLRSVECELKKEMLPTPYIDNINMLANCDIPEYNRKSNEFYKTTTKISKCCLPRNQLTYSNETELALLCIFSFFAFDPETMKYDISHLPNPSKELKRFFSKYSAPLLPMDYTMYKEWSRVVEDLPCKDISYELNSRNRIAFTLFNILYVIREVAGSTEKINEAIDLNNKYINYKEIKKVVGMHLEDAFKSLSRNKNVSAACKFNYSLKNDSNQISTTNVLSFCAIYKKTRTSNSPVVKIRVTNKFKGDSNAFKCKDVKNKLNNYNSSAKEELQTLQKKYTNPASHIEYVMKCYADIYLDKLSFLSYRQYTFINRIKSALDSKYTCPNRLLLCGDLENLYYKSKIIEMFLIHSETKIQYKNNPMVLFIGNLIISIPIHDKWIKSTGIFKYIYTEECKQYYPFMDNVETVKDNLKSILLAALNRISQ</sequence>